<comment type="caution">
    <text evidence="2">The sequence shown here is derived from an EMBL/GenBank/DDBJ whole genome shotgun (WGS) entry which is preliminary data.</text>
</comment>
<gene>
    <name evidence="2" type="ORF">Fot_28532</name>
</gene>
<evidence type="ECO:0000313" key="3">
    <source>
        <dbReference type="Proteomes" id="UP001604277"/>
    </source>
</evidence>
<accession>A0ABD1TP88</accession>
<evidence type="ECO:0000256" key="1">
    <source>
        <dbReference type="SAM" id="MobiDB-lite"/>
    </source>
</evidence>
<name>A0ABD1TP88_9LAMI</name>
<protein>
    <submittedName>
        <fullName evidence="2">Glutaredoxin</fullName>
    </submittedName>
</protein>
<feature type="compositionally biased region" description="Basic and acidic residues" evidence="1">
    <location>
        <begin position="152"/>
        <end position="163"/>
    </location>
</feature>
<reference evidence="3" key="1">
    <citation type="submission" date="2024-07" db="EMBL/GenBank/DDBJ databases">
        <title>Two chromosome-level genome assemblies of Korean endemic species Abeliophyllum distichum and Forsythia ovata (Oleaceae).</title>
        <authorList>
            <person name="Jang H."/>
        </authorList>
    </citation>
    <scope>NUCLEOTIDE SEQUENCE [LARGE SCALE GENOMIC DNA]</scope>
</reference>
<dbReference type="Proteomes" id="UP001604277">
    <property type="component" value="Unassembled WGS sequence"/>
</dbReference>
<feature type="region of interest" description="Disordered" evidence="1">
    <location>
        <begin position="143"/>
        <end position="163"/>
    </location>
</feature>
<sequence length="163" mass="18327">MRQSQKIDKSKTGEQTTIYNNDITAFHDTQVDGDSQKLDNATGPASGSFYLGELQFSTTVSNDPYTNEDFRPTRNIESSGLSMKEIVEQDVKENPVTIYMKGVQIFLDVDSLHYTKPNASKLMLASKVLRALNQHSNASFCPRDFPLQSRDTPPRMESPRLFG</sequence>
<dbReference type="EMBL" id="JBFOLJ010000008">
    <property type="protein sequence ID" value="KAL2514561.1"/>
    <property type="molecule type" value="Genomic_DNA"/>
</dbReference>
<keyword evidence="3" id="KW-1185">Reference proteome</keyword>
<organism evidence="2 3">
    <name type="scientific">Forsythia ovata</name>
    <dbReference type="NCBI Taxonomy" id="205694"/>
    <lineage>
        <taxon>Eukaryota</taxon>
        <taxon>Viridiplantae</taxon>
        <taxon>Streptophyta</taxon>
        <taxon>Embryophyta</taxon>
        <taxon>Tracheophyta</taxon>
        <taxon>Spermatophyta</taxon>
        <taxon>Magnoliopsida</taxon>
        <taxon>eudicotyledons</taxon>
        <taxon>Gunneridae</taxon>
        <taxon>Pentapetalae</taxon>
        <taxon>asterids</taxon>
        <taxon>lamiids</taxon>
        <taxon>Lamiales</taxon>
        <taxon>Oleaceae</taxon>
        <taxon>Forsythieae</taxon>
        <taxon>Forsythia</taxon>
    </lineage>
</organism>
<dbReference type="AlphaFoldDB" id="A0ABD1TP88"/>
<evidence type="ECO:0000313" key="2">
    <source>
        <dbReference type="EMBL" id="KAL2514561.1"/>
    </source>
</evidence>
<proteinExistence type="predicted"/>